<dbReference type="RefSeq" id="WP_066841923.1">
    <property type="nucleotide sequence ID" value="NZ_CP019602.1"/>
</dbReference>
<evidence type="ECO:0000259" key="1">
    <source>
        <dbReference type="PROSITE" id="PS51819"/>
    </source>
</evidence>
<dbReference type="AlphaFoldDB" id="A0A1Z1F7Z6"/>
<evidence type="ECO:0000313" key="2">
    <source>
        <dbReference type="EMBL" id="ARU14862.1"/>
    </source>
</evidence>
<accession>A0A1Z1F7Z6</accession>
<sequence length="126" mass="13612">MTIGRIDHVNISTSDLAATVAFFRDMLGLTPAPPPGMDPALNSWMVDDAGNALVHVNTREAVSEPGPINHVAFACSGYDDYAARLRNAGHAIRESDLRDIAGVRQIFVFGPEGTRIELNFREPPAP</sequence>
<dbReference type="PANTHER" id="PTHR36113">
    <property type="entry name" value="LYASE, PUTATIVE-RELATED-RELATED"/>
    <property type="match status" value="1"/>
</dbReference>
<evidence type="ECO:0000313" key="3">
    <source>
        <dbReference type="Proteomes" id="UP000195807"/>
    </source>
</evidence>
<dbReference type="OrthoDB" id="5243302at2"/>
<gene>
    <name evidence="2" type="ORF">A9D14_00125</name>
</gene>
<dbReference type="InterPro" id="IPR004360">
    <property type="entry name" value="Glyas_Fos-R_dOase_dom"/>
</dbReference>
<name>A0A1Z1F7Z6_9SPHN</name>
<dbReference type="PANTHER" id="PTHR36113:SF3">
    <property type="entry name" value="SLL5075 PROTEIN"/>
    <property type="match status" value="1"/>
</dbReference>
<feature type="domain" description="VOC" evidence="1">
    <location>
        <begin position="5"/>
        <end position="121"/>
    </location>
</feature>
<dbReference type="STRING" id="450378.GCA_001661675_00025"/>
<reference evidence="2 3" key="1">
    <citation type="submission" date="2017-01" db="EMBL/GenBank/DDBJ databases">
        <title>Complete genome sequence of esterase-producing bacterium Croceicoccus marinus E4A9.</title>
        <authorList>
            <person name="Wu Y.-H."/>
            <person name="Cheng H."/>
            <person name="Xu L."/>
            <person name="Huo Y.-Y."/>
            <person name="Wang C.-S."/>
            <person name="Xu X.-W."/>
        </authorList>
    </citation>
    <scope>NUCLEOTIDE SEQUENCE [LARGE SCALE GENOMIC DNA]</scope>
    <source>
        <strain evidence="2 3">E4A9</strain>
    </source>
</reference>
<dbReference type="InterPro" id="IPR029068">
    <property type="entry name" value="Glyas_Bleomycin-R_OHBP_Dase"/>
</dbReference>
<dbReference type="SUPFAM" id="SSF54593">
    <property type="entry name" value="Glyoxalase/Bleomycin resistance protein/Dihydroxybiphenyl dioxygenase"/>
    <property type="match status" value="1"/>
</dbReference>
<proteinExistence type="predicted"/>
<dbReference type="PROSITE" id="PS51819">
    <property type="entry name" value="VOC"/>
    <property type="match status" value="1"/>
</dbReference>
<organism evidence="2 3">
    <name type="scientific">Croceicoccus marinus</name>
    <dbReference type="NCBI Taxonomy" id="450378"/>
    <lineage>
        <taxon>Bacteria</taxon>
        <taxon>Pseudomonadati</taxon>
        <taxon>Pseudomonadota</taxon>
        <taxon>Alphaproteobacteria</taxon>
        <taxon>Sphingomonadales</taxon>
        <taxon>Erythrobacteraceae</taxon>
        <taxon>Croceicoccus</taxon>
    </lineage>
</organism>
<dbReference type="EMBL" id="CP019602">
    <property type="protein sequence ID" value="ARU14862.1"/>
    <property type="molecule type" value="Genomic_DNA"/>
</dbReference>
<dbReference type="InterPro" id="IPR051332">
    <property type="entry name" value="Fosfomycin_Res_Enzymes"/>
</dbReference>
<protein>
    <recommendedName>
        <fullName evidence="1">VOC domain-containing protein</fullName>
    </recommendedName>
</protein>
<dbReference type="Gene3D" id="3.10.180.10">
    <property type="entry name" value="2,3-Dihydroxybiphenyl 1,2-Dioxygenase, domain 1"/>
    <property type="match status" value="1"/>
</dbReference>
<dbReference type="InterPro" id="IPR037523">
    <property type="entry name" value="VOC_core"/>
</dbReference>
<keyword evidence="3" id="KW-1185">Reference proteome</keyword>
<dbReference type="Proteomes" id="UP000195807">
    <property type="component" value="Chromosome"/>
</dbReference>
<dbReference type="KEGG" id="cman:A9D14_00125"/>
<dbReference type="Pfam" id="PF00903">
    <property type="entry name" value="Glyoxalase"/>
    <property type="match status" value="1"/>
</dbReference>